<comment type="subcellular location">
    <subcellularLocation>
        <location evidence="1">Membrane</location>
        <topology evidence="1">Multi-pass membrane protein</topology>
    </subcellularLocation>
</comment>
<feature type="transmembrane region" description="Helical" evidence="5">
    <location>
        <begin position="49"/>
        <end position="72"/>
    </location>
</feature>
<dbReference type="PIRSF" id="PIRSF006060">
    <property type="entry name" value="AA_transporter"/>
    <property type="match status" value="1"/>
</dbReference>
<dbReference type="EMBL" id="JACHWR010000001">
    <property type="protein sequence ID" value="MBB3042187.1"/>
    <property type="molecule type" value="Genomic_DNA"/>
</dbReference>
<evidence type="ECO:0000256" key="1">
    <source>
        <dbReference type="ARBA" id="ARBA00004141"/>
    </source>
</evidence>
<feature type="transmembrane region" description="Helical" evidence="5">
    <location>
        <begin position="405"/>
        <end position="427"/>
    </location>
</feature>
<keyword evidence="4 5" id="KW-0472">Membrane</keyword>
<evidence type="ECO:0000313" key="8">
    <source>
        <dbReference type="Proteomes" id="UP000589626"/>
    </source>
</evidence>
<dbReference type="PANTHER" id="PTHR42770:SF16">
    <property type="entry name" value="AMINO ACID PERMEASE"/>
    <property type="match status" value="1"/>
</dbReference>
<feature type="transmembrane region" description="Helical" evidence="5">
    <location>
        <begin position="341"/>
        <end position="362"/>
    </location>
</feature>
<name>A0A7W4VUU9_9ACTN</name>
<dbReference type="AlphaFoldDB" id="A0A7W4VUU9"/>
<dbReference type="Gene3D" id="1.20.1740.10">
    <property type="entry name" value="Amino acid/polyamine transporter I"/>
    <property type="match status" value="1"/>
</dbReference>
<keyword evidence="2 5" id="KW-0812">Transmembrane</keyword>
<dbReference type="RefSeq" id="WP_183592002.1">
    <property type="nucleotide sequence ID" value="NZ_JACHWR010000001.1"/>
</dbReference>
<feature type="transmembrane region" description="Helical" evidence="5">
    <location>
        <begin position="368"/>
        <end position="393"/>
    </location>
</feature>
<evidence type="ECO:0000259" key="6">
    <source>
        <dbReference type="Pfam" id="PF00324"/>
    </source>
</evidence>
<organism evidence="7 8">
    <name type="scientific">Nocardioides soli</name>
    <dbReference type="NCBI Taxonomy" id="1036020"/>
    <lineage>
        <taxon>Bacteria</taxon>
        <taxon>Bacillati</taxon>
        <taxon>Actinomycetota</taxon>
        <taxon>Actinomycetes</taxon>
        <taxon>Propionibacteriales</taxon>
        <taxon>Nocardioidaceae</taxon>
        <taxon>Nocardioides</taxon>
    </lineage>
</organism>
<feature type="transmembrane region" description="Helical" evidence="5">
    <location>
        <begin position="439"/>
        <end position="457"/>
    </location>
</feature>
<evidence type="ECO:0000256" key="4">
    <source>
        <dbReference type="ARBA" id="ARBA00023136"/>
    </source>
</evidence>
<sequence length="486" mass="51578">MNDTPEARGSLRPNSLSLAAIVFLIIATVAPMSGTMGALPLAFGLGTGAGTAAAFAIIAVVLVLFTVGYMAMSRHMSSAGGFYVYIGKGLGERAGRGAGYLALFAYNVFQVAIWGTFGFFCNIFTADNFGFELPWVVWVLGGILVMGVLGYLSIDVSAKILGVAVVLEVAIILLMNVSIVVQGGSAGLNVAPFTAGEFLAQNPAIGLMFALNLFIGFEATAIYSEEAREPRKTIPRAAILAVAIIATFYMFTSWSLAMAWGVDDVATVALEDPGSFVFGAADQYLGGWSVNTMLVLFLISTFATNLGFHNAIARYQFSLARDGWAPRSLMRIHPQHGSPHVSSLVQTVVAAVVVLAFSLAGADPYEQMFTWLIALGAVGLMALMALTSLSVIVYFRRTGLERNPWVTLVCPALAFLALAAEVVLMIRNWDLQTMDAGGLVPWLPALLLVAALIGVLWKPGRPPAWLREDDSAGAPAEVVHDTGRPA</sequence>
<feature type="transmembrane region" description="Helical" evidence="5">
    <location>
        <begin position="135"/>
        <end position="154"/>
    </location>
</feature>
<gene>
    <name evidence="7" type="ORF">FHU40_001988</name>
</gene>
<protein>
    <submittedName>
        <fullName evidence="7">Amino acid transporter</fullName>
    </submittedName>
</protein>
<feature type="transmembrane region" description="Helical" evidence="5">
    <location>
        <begin position="98"/>
        <end position="120"/>
    </location>
</feature>
<evidence type="ECO:0000256" key="2">
    <source>
        <dbReference type="ARBA" id="ARBA00022692"/>
    </source>
</evidence>
<comment type="caution">
    <text evidence="7">The sequence shown here is derived from an EMBL/GenBank/DDBJ whole genome shotgun (WGS) entry which is preliminary data.</text>
</comment>
<proteinExistence type="predicted"/>
<feature type="transmembrane region" description="Helical" evidence="5">
    <location>
        <begin position="288"/>
        <end position="308"/>
    </location>
</feature>
<evidence type="ECO:0000256" key="3">
    <source>
        <dbReference type="ARBA" id="ARBA00022989"/>
    </source>
</evidence>
<keyword evidence="3 5" id="KW-1133">Transmembrane helix</keyword>
<evidence type="ECO:0000313" key="7">
    <source>
        <dbReference type="EMBL" id="MBB3042187.1"/>
    </source>
</evidence>
<evidence type="ECO:0000256" key="5">
    <source>
        <dbReference type="SAM" id="Phobius"/>
    </source>
</evidence>
<dbReference type="InterPro" id="IPR004841">
    <property type="entry name" value="AA-permease/SLC12A_dom"/>
</dbReference>
<keyword evidence="8" id="KW-1185">Reference proteome</keyword>
<dbReference type="InterPro" id="IPR050367">
    <property type="entry name" value="APC_superfamily"/>
</dbReference>
<dbReference type="GO" id="GO:0055085">
    <property type="term" value="P:transmembrane transport"/>
    <property type="evidence" value="ECO:0007669"/>
    <property type="project" value="InterPro"/>
</dbReference>
<dbReference type="PANTHER" id="PTHR42770">
    <property type="entry name" value="AMINO ACID TRANSPORTER-RELATED"/>
    <property type="match status" value="1"/>
</dbReference>
<dbReference type="Pfam" id="PF00324">
    <property type="entry name" value="AA_permease"/>
    <property type="match status" value="1"/>
</dbReference>
<feature type="transmembrane region" description="Helical" evidence="5">
    <location>
        <begin position="18"/>
        <end position="43"/>
    </location>
</feature>
<feature type="transmembrane region" description="Helical" evidence="5">
    <location>
        <begin position="204"/>
        <end position="225"/>
    </location>
</feature>
<feature type="domain" description="Amino acid permease/ SLC12A" evidence="6">
    <location>
        <begin position="34"/>
        <end position="408"/>
    </location>
</feature>
<reference evidence="7 8" key="1">
    <citation type="submission" date="2020-08" db="EMBL/GenBank/DDBJ databases">
        <title>Sequencing the genomes of 1000 actinobacteria strains.</title>
        <authorList>
            <person name="Klenk H.-P."/>
        </authorList>
    </citation>
    <scope>NUCLEOTIDE SEQUENCE [LARGE SCALE GENOMIC DNA]</scope>
    <source>
        <strain evidence="7 8">DSM 105498</strain>
    </source>
</reference>
<feature type="transmembrane region" description="Helical" evidence="5">
    <location>
        <begin position="161"/>
        <end position="184"/>
    </location>
</feature>
<dbReference type="Proteomes" id="UP000589626">
    <property type="component" value="Unassembled WGS sequence"/>
</dbReference>
<feature type="transmembrane region" description="Helical" evidence="5">
    <location>
        <begin position="237"/>
        <end position="260"/>
    </location>
</feature>
<accession>A0A7W4VUU9</accession>
<dbReference type="GO" id="GO:0016020">
    <property type="term" value="C:membrane"/>
    <property type="evidence" value="ECO:0007669"/>
    <property type="project" value="UniProtKB-SubCell"/>
</dbReference>